<dbReference type="EMBL" id="CU459003">
    <property type="protein sequence ID" value="CAM76608.1"/>
    <property type="molecule type" value="Genomic_DNA"/>
</dbReference>
<accession>A4U151</accession>
<evidence type="ECO:0000313" key="1">
    <source>
        <dbReference type="EMBL" id="CAM76608.1"/>
    </source>
</evidence>
<dbReference type="AlphaFoldDB" id="A4U151"/>
<proteinExistence type="predicted"/>
<name>A4U151_9PROT</name>
<reference evidence="1" key="1">
    <citation type="journal article" date="2007" name="J. Bacteriol.">
        <title>Comparative genome analysis of four magnetotactic bacteria reveals a complex set of group-specific genes implicated in magnetosome biomineralization and function.</title>
        <authorList>
            <person name="Richter M."/>
            <person name="Kube M."/>
            <person name="Bazylinski D.A."/>
            <person name="Lombardot T."/>
            <person name="Gloeckner F.O."/>
            <person name="Reinhardt R."/>
            <person name="Schueler D."/>
        </authorList>
    </citation>
    <scope>NUCLEOTIDE SEQUENCE</scope>
    <source>
        <strain evidence="1">MSR-1</strain>
    </source>
</reference>
<gene>
    <name evidence="1" type="ORF">MGR_1280</name>
</gene>
<sequence>MATATHSFSDSPRQLSELSAILRAIAHDRKGAASALRRMAEDYEIAATGSVLADRWHRDARG</sequence>
<organism evidence="1">
    <name type="scientific">Magnetospirillum gryphiswaldense</name>
    <dbReference type="NCBI Taxonomy" id="55518"/>
    <lineage>
        <taxon>Bacteria</taxon>
        <taxon>Pseudomonadati</taxon>
        <taxon>Pseudomonadota</taxon>
        <taxon>Alphaproteobacteria</taxon>
        <taxon>Rhodospirillales</taxon>
        <taxon>Rhodospirillaceae</taxon>
        <taxon>Magnetospirillum</taxon>
    </lineage>
</organism>
<dbReference type="RefSeq" id="WP_024080951.1">
    <property type="nucleotide sequence ID" value="NZ_CP027527.1"/>
</dbReference>
<protein>
    <submittedName>
        <fullName evidence="1">Uncharacterized protein</fullName>
    </submittedName>
</protein>